<dbReference type="PANTHER" id="PTHR40588:SF1">
    <property type="entry name" value="MRNA INTERFERASE TOXIN YAFQ"/>
    <property type="match status" value="1"/>
</dbReference>
<dbReference type="SUPFAM" id="SSF143011">
    <property type="entry name" value="RelE-like"/>
    <property type="match status" value="1"/>
</dbReference>
<proteinExistence type="predicted"/>
<dbReference type="InterPro" id="IPR007712">
    <property type="entry name" value="RelE/ParE_toxin"/>
</dbReference>
<dbReference type="GO" id="GO:0004521">
    <property type="term" value="F:RNA endonuclease activity"/>
    <property type="evidence" value="ECO:0007669"/>
    <property type="project" value="TreeGrafter"/>
</dbReference>
<gene>
    <name evidence="2" type="ORF">ASZ90_004599</name>
</gene>
<dbReference type="Pfam" id="PF15738">
    <property type="entry name" value="YafQ_toxin"/>
    <property type="match status" value="1"/>
</dbReference>
<dbReference type="GO" id="GO:0006415">
    <property type="term" value="P:translational termination"/>
    <property type="evidence" value="ECO:0007669"/>
    <property type="project" value="TreeGrafter"/>
</dbReference>
<keyword evidence="1" id="KW-1277">Toxin-antitoxin system</keyword>
<organism evidence="2">
    <name type="scientific">hydrocarbon metagenome</name>
    <dbReference type="NCBI Taxonomy" id="938273"/>
    <lineage>
        <taxon>unclassified sequences</taxon>
        <taxon>metagenomes</taxon>
        <taxon>ecological metagenomes</taxon>
    </lineage>
</organism>
<accession>A0A0W8FXI3</accession>
<dbReference type="InterPro" id="IPR004386">
    <property type="entry name" value="Toxin_YafQ-like"/>
</dbReference>
<name>A0A0W8FXI3_9ZZZZ</name>
<dbReference type="NCBIfam" id="TIGR02385">
    <property type="entry name" value="RelE_StbE"/>
    <property type="match status" value="1"/>
</dbReference>
<dbReference type="InterPro" id="IPR035093">
    <property type="entry name" value="RelE/ParE_toxin_dom_sf"/>
</dbReference>
<dbReference type="EMBL" id="LNQE01000649">
    <property type="protein sequence ID" value="KUG25581.1"/>
    <property type="molecule type" value="Genomic_DNA"/>
</dbReference>
<dbReference type="AlphaFoldDB" id="A0A0W8FXI3"/>
<dbReference type="GO" id="GO:0006402">
    <property type="term" value="P:mRNA catabolic process"/>
    <property type="evidence" value="ECO:0007669"/>
    <property type="project" value="TreeGrafter"/>
</dbReference>
<comment type="caution">
    <text evidence="2">The sequence shown here is derived from an EMBL/GenBank/DDBJ whole genome shotgun (WGS) entry which is preliminary data.</text>
</comment>
<dbReference type="PANTHER" id="PTHR40588">
    <property type="entry name" value="MRNA INTERFERASE TOXIN YAFQ"/>
    <property type="match status" value="1"/>
</dbReference>
<evidence type="ECO:0000313" key="2">
    <source>
        <dbReference type="EMBL" id="KUG25581.1"/>
    </source>
</evidence>
<reference evidence="2" key="1">
    <citation type="journal article" date="2015" name="Proc. Natl. Acad. Sci. U.S.A.">
        <title>Networks of energetic and metabolic interactions define dynamics in microbial communities.</title>
        <authorList>
            <person name="Embree M."/>
            <person name="Liu J.K."/>
            <person name="Al-Bassam M.M."/>
            <person name="Zengler K."/>
        </authorList>
    </citation>
    <scope>NUCLEOTIDE SEQUENCE</scope>
</reference>
<evidence type="ECO:0000256" key="1">
    <source>
        <dbReference type="ARBA" id="ARBA00022649"/>
    </source>
</evidence>
<dbReference type="Gene3D" id="3.30.2310.20">
    <property type="entry name" value="RelE-like"/>
    <property type="match status" value="1"/>
</dbReference>
<protein>
    <submittedName>
        <fullName evidence="2">Yafq toxin protein</fullName>
    </submittedName>
</protein>
<dbReference type="PIRSF" id="PIRSF006156">
    <property type="entry name" value="YafQ"/>
    <property type="match status" value="1"/>
</dbReference>
<sequence>MILTVHFSTKVKKDLKRFPPDGSDFKQIKAVVKKLKNNEKLPKNFRDHKLKGKYAHHRECHINPDLLLIYKIDGEKLILTRIGSHSELFR</sequence>